<dbReference type="Gene3D" id="2.60.120.560">
    <property type="entry name" value="Exo-inulinase, domain 1"/>
    <property type="match status" value="1"/>
</dbReference>
<comment type="similarity">
    <text evidence="1 4">Belongs to the glycosyl hydrolase 32 family.</text>
</comment>
<evidence type="ECO:0000259" key="6">
    <source>
        <dbReference type="Pfam" id="PF08244"/>
    </source>
</evidence>
<dbReference type="Gene3D" id="2.115.10.20">
    <property type="entry name" value="Glycosyl hydrolase domain, family 43"/>
    <property type="match status" value="1"/>
</dbReference>
<dbReference type="Pfam" id="PF08244">
    <property type="entry name" value="Glyco_hydro_32C"/>
    <property type="match status" value="1"/>
</dbReference>
<dbReference type="InterPro" id="IPR013148">
    <property type="entry name" value="Glyco_hydro_32_N"/>
</dbReference>
<protein>
    <submittedName>
        <fullName evidence="7">Fructan beta-fructosidase</fullName>
        <ecNumber evidence="7">3.2.1.80</ecNumber>
    </submittedName>
</protein>
<evidence type="ECO:0000256" key="1">
    <source>
        <dbReference type="ARBA" id="ARBA00009902"/>
    </source>
</evidence>
<dbReference type="Proteomes" id="UP001242811">
    <property type="component" value="Unassembled WGS sequence"/>
</dbReference>
<gene>
    <name evidence="7" type="ORF">QOZ95_003257</name>
</gene>
<dbReference type="InterPro" id="IPR001362">
    <property type="entry name" value="Glyco_hydro_32"/>
</dbReference>
<dbReference type="InterPro" id="IPR013189">
    <property type="entry name" value="Glyco_hydro_32_C"/>
</dbReference>
<accession>A0ABU0L087</accession>
<proteinExistence type="inferred from homology"/>
<name>A0ABU0L087_9BACL</name>
<dbReference type="SMART" id="SM00640">
    <property type="entry name" value="Glyco_32"/>
    <property type="match status" value="1"/>
</dbReference>
<dbReference type="SUPFAM" id="SSF75005">
    <property type="entry name" value="Arabinanase/levansucrase/invertase"/>
    <property type="match status" value="1"/>
</dbReference>
<evidence type="ECO:0000256" key="4">
    <source>
        <dbReference type="RuleBase" id="RU362110"/>
    </source>
</evidence>
<feature type="domain" description="Glycosyl hydrolase family 32 N-terminal" evidence="5">
    <location>
        <begin position="49"/>
        <end position="379"/>
    </location>
</feature>
<dbReference type="Pfam" id="PF00251">
    <property type="entry name" value="Glyco_hydro_32N"/>
    <property type="match status" value="1"/>
</dbReference>
<dbReference type="InterPro" id="IPR013320">
    <property type="entry name" value="ConA-like_dom_sf"/>
</dbReference>
<comment type="caution">
    <text evidence="7">The sequence shown here is derived from an EMBL/GenBank/DDBJ whole genome shotgun (WGS) entry which is preliminary data.</text>
</comment>
<keyword evidence="2 4" id="KW-0378">Hydrolase</keyword>
<evidence type="ECO:0000313" key="7">
    <source>
        <dbReference type="EMBL" id="MDQ0495079.1"/>
    </source>
</evidence>
<organism evidence="7 8">
    <name type="scientific">Paenibacillus brasilensis</name>
    <dbReference type="NCBI Taxonomy" id="128574"/>
    <lineage>
        <taxon>Bacteria</taxon>
        <taxon>Bacillati</taxon>
        <taxon>Bacillota</taxon>
        <taxon>Bacilli</taxon>
        <taxon>Bacillales</taxon>
        <taxon>Paenibacillaceae</taxon>
        <taxon>Paenibacillus</taxon>
    </lineage>
</organism>
<dbReference type="SUPFAM" id="SSF49899">
    <property type="entry name" value="Concanavalin A-like lectins/glucanases"/>
    <property type="match status" value="1"/>
</dbReference>
<feature type="domain" description="Glycosyl hydrolase family 32 C-terminal" evidence="6">
    <location>
        <begin position="382"/>
        <end position="533"/>
    </location>
</feature>
<keyword evidence="8" id="KW-1185">Reference proteome</keyword>
<dbReference type="PANTHER" id="PTHR42800">
    <property type="entry name" value="EXOINULINASE INUD (AFU_ORTHOLOGUE AFUA_5G00480)"/>
    <property type="match status" value="1"/>
</dbReference>
<dbReference type="GO" id="GO:0051669">
    <property type="term" value="F:fructan beta-fructosidase activity"/>
    <property type="evidence" value="ECO:0007669"/>
    <property type="project" value="UniProtKB-EC"/>
</dbReference>
<keyword evidence="3 4" id="KW-0326">Glycosidase</keyword>
<reference evidence="7 8" key="1">
    <citation type="submission" date="2023-07" db="EMBL/GenBank/DDBJ databases">
        <title>Genomic Encyclopedia of Type Strains, Phase IV (KMG-IV): sequencing the most valuable type-strain genomes for metagenomic binning, comparative biology and taxonomic classification.</title>
        <authorList>
            <person name="Goeker M."/>
        </authorList>
    </citation>
    <scope>NUCLEOTIDE SEQUENCE [LARGE SCALE GENOMIC DNA]</scope>
    <source>
        <strain evidence="7 8">DSM 14914</strain>
    </source>
</reference>
<dbReference type="EMBL" id="JAUSWA010000019">
    <property type="protein sequence ID" value="MDQ0495079.1"/>
    <property type="molecule type" value="Genomic_DNA"/>
</dbReference>
<dbReference type="PANTHER" id="PTHR42800:SF1">
    <property type="entry name" value="EXOINULINASE INUD (AFU_ORTHOLOGUE AFUA_5G00480)"/>
    <property type="match status" value="1"/>
</dbReference>
<dbReference type="InterPro" id="IPR018053">
    <property type="entry name" value="Glyco_hydro_32_AS"/>
</dbReference>
<dbReference type="CDD" id="cd18622">
    <property type="entry name" value="GH32_Inu-like"/>
    <property type="match status" value="1"/>
</dbReference>
<dbReference type="EC" id="3.2.1.80" evidence="7"/>
<dbReference type="InterPro" id="IPR023296">
    <property type="entry name" value="Glyco_hydro_beta-prop_sf"/>
</dbReference>
<dbReference type="PROSITE" id="PS00609">
    <property type="entry name" value="GLYCOSYL_HYDROL_F32"/>
    <property type="match status" value="1"/>
</dbReference>
<evidence type="ECO:0000256" key="3">
    <source>
        <dbReference type="ARBA" id="ARBA00023295"/>
    </source>
</evidence>
<sequence length="544" mass="61810">MTDTLKIKAETFNKRRVDTIKGMNLTDDNSSRKGSRSDYYRETYRPQFHYSPEKNWMNDPNGMVYYEGEYHLFYQHTPHDTRPDFGRMHWGHAVSKDLVHWDELPPAIPPGEDGAIFSGSAVVDKNNTSGFFNEEGSGLVAIYTNEGNKAQPGKSQVQSIAYSKDQGRTWTKYEGNPVLFPTDTLDFRDPKVFWHDESSMWIMVLAVRDRVEFYSSPNLKEWTFASEFGADIPGIHRGVFECPDVFRIPVDEDPNTMKWILMLSVGDRNGVNPNDPEPPAGGSGMMYFIGNFDGKAFTLDETLESFDSIKWVDYGSDFYAAVTWNGIPNENGRKIWVGWMNNWRYATTLPSEEWRGKTSIPRELQLRTYPEGLRLIQAPISELSQLRKPILSLQDLTIKPGMNVLSDISAAKAEIIAEFEIGTAVEFGFKVRKSSDQETIIGYNISNGELFVDRTKASTIDFHTDFTAKHKAPMKPEHERIQLSIYVDWSSVEVFGNHGKTIISDMIFPELESMGLELYAVGGELKVVSLQINDLVSIWGNETV</sequence>
<evidence type="ECO:0000256" key="2">
    <source>
        <dbReference type="ARBA" id="ARBA00022801"/>
    </source>
</evidence>
<evidence type="ECO:0000313" key="8">
    <source>
        <dbReference type="Proteomes" id="UP001242811"/>
    </source>
</evidence>
<evidence type="ECO:0000259" key="5">
    <source>
        <dbReference type="Pfam" id="PF00251"/>
    </source>
</evidence>